<reference evidence="2" key="1">
    <citation type="journal article" date="2010" name="PLoS Negl. Trop. Dis.">
        <title>The genome sequence of Trypanosoma brucei gambiense, causative agent of chronic human african trypanosomiasis.</title>
        <authorList>
            <person name="Jackson A.P."/>
            <person name="Sanders M."/>
            <person name="Berry A."/>
            <person name="McQuillan J."/>
            <person name="Aslett M.A."/>
            <person name="Quail M.A."/>
            <person name="Chukualim B."/>
            <person name="Capewell P."/>
            <person name="MacLeod A."/>
            <person name="Melville S.E."/>
            <person name="Gibson W."/>
            <person name="Barry J.D."/>
            <person name="Berriman M."/>
            <person name="Hertz-Fowler C."/>
        </authorList>
    </citation>
    <scope>NUCLEOTIDE SEQUENCE [LARGE SCALE GENOMIC DNA]</scope>
    <source>
        <strain evidence="2">MHOM/CI/86/DAL972</strain>
    </source>
</reference>
<dbReference type="GeneID" id="23860871"/>
<name>C9ZZ91_TRYB9</name>
<proteinExistence type="predicted"/>
<gene>
    <name evidence="1" type="ORF">TbgDal_IX8160</name>
</gene>
<dbReference type="RefSeq" id="XP_011777006.1">
    <property type="nucleotide sequence ID" value="XM_011778704.1"/>
</dbReference>
<evidence type="ECO:0000313" key="2">
    <source>
        <dbReference type="Proteomes" id="UP000002316"/>
    </source>
</evidence>
<evidence type="ECO:0000313" key="1">
    <source>
        <dbReference type="EMBL" id="CBH14740.1"/>
    </source>
</evidence>
<sequence>MSHLAESITGQIAHISEQDSRECKHITQTTACIPPSFFKGGECPHHTIHYVLTVSQAYLLQNLWTSEVMTIPSGALLFDRCRIDYTSYQRDSLSERFEMKTPIS</sequence>
<dbReference type="AlphaFoldDB" id="C9ZZ91"/>
<accession>C9ZZ91</accession>
<organism evidence="1 2">
    <name type="scientific">Trypanosoma brucei gambiense (strain MHOM/CI/86/DAL972)</name>
    <dbReference type="NCBI Taxonomy" id="679716"/>
    <lineage>
        <taxon>Eukaryota</taxon>
        <taxon>Discoba</taxon>
        <taxon>Euglenozoa</taxon>
        <taxon>Kinetoplastea</taxon>
        <taxon>Metakinetoplastina</taxon>
        <taxon>Trypanosomatida</taxon>
        <taxon>Trypanosomatidae</taxon>
        <taxon>Trypanosoma</taxon>
    </lineage>
</organism>
<dbReference type="Proteomes" id="UP000002316">
    <property type="component" value="Chromosome 9"/>
</dbReference>
<dbReference type="EMBL" id="FN554972">
    <property type="protein sequence ID" value="CBH14740.1"/>
    <property type="molecule type" value="Genomic_DNA"/>
</dbReference>
<dbReference type="KEGG" id="tbg:TbgDal_IX8160"/>
<protein>
    <submittedName>
        <fullName evidence="1">Uncharacterized protein</fullName>
    </submittedName>
</protein>